<proteinExistence type="predicted"/>
<feature type="non-terminal residue" evidence="2">
    <location>
        <position position="148"/>
    </location>
</feature>
<dbReference type="EMBL" id="BTSX01000004">
    <property type="protein sequence ID" value="GMS95112.1"/>
    <property type="molecule type" value="Genomic_DNA"/>
</dbReference>
<accession>A0AAV5TL83</accession>
<keyword evidence="3" id="KW-1185">Reference proteome</keyword>
<dbReference type="Proteomes" id="UP001432027">
    <property type="component" value="Unassembled WGS sequence"/>
</dbReference>
<dbReference type="GO" id="GO:0031902">
    <property type="term" value="C:late endosome membrane"/>
    <property type="evidence" value="ECO:0007669"/>
    <property type="project" value="TreeGrafter"/>
</dbReference>
<dbReference type="Gene3D" id="3.30.530.20">
    <property type="match status" value="1"/>
</dbReference>
<dbReference type="PROSITE" id="PS50848">
    <property type="entry name" value="START"/>
    <property type="match status" value="1"/>
</dbReference>
<evidence type="ECO:0000259" key="1">
    <source>
        <dbReference type="PROSITE" id="PS50848"/>
    </source>
</evidence>
<evidence type="ECO:0000313" key="2">
    <source>
        <dbReference type="EMBL" id="GMS95112.1"/>
    </source>
</evidence>
<reference evidence="2" key="1">
    <citation type="submission" date="2023-10" db="EMBL/GenBank/DDBJ databases">
        <title>Genome assembly of Pristionchus species.</title>
        <authorList>
            <person name="Yoshida K."/>
            <person name="Sommer R.J."/>
        </authorList>
    </citation>
    <scope>NUCLEOTIDE SEQUENCE</scope>
    <source>
        <strain evidence="2">RS0144</strain>
    </source>
</reference>
<dbReference type="GO" id="GO:0099044">
    <property type="term" value="P:vesicle tethering to endoplasmic reticulum"/>
    <property type="evidence" value="ECO:0007669"/>
    <property type="project" value="TreeGrafter"/>
</dbReference>
<dbReference type="GO" id="GO:0005789">
    <property type="term" value="C:endoplasmic reticulum membrane"/>
    <property type="evidence" value="ECO:0007669"/>
    <property type="project" value="TreeGrafter"/>
</dbReference>
<dbReference type="Pfam" id="PF01852">
    <property type="entry name" value="START"/>
    <property type="match status" value="1"/>
</dbReference>
<dbReference type="GO" id="GO:0008289">
    <property type="term" value="F:lipid binding"/>
    <property type="evidence" value="ECO:0007669"/>
    <property type="project" value="InterPro"/>
</dbReference>
<gene>
    <name evidence="2" type="ORF">PENTCL1PPCAC_17287</name>
</gene>
<name>A0AAV5TL83_9BILA</name>
<dbReference type="GO" id="GO:0005765">
    <property type="term" value="C:lysosomal membrane"/>
    <property type="evidence" value="ECO:0007669"/>
    <property type="project" value="TreeGrafter"/>
</dbReference>
<organism evidence="2 3">
    <name type="scientific">Pristionchus entomophagus</name>
    <dbReference type="NCBI Taxonomy" id="358040"/>
    <lineage>
        <taxon>Eukaryota</taxon>
        <taxon>Metazoa</taxon>
        <taxon>Ecdysozoa</taxon>
        <taxon>Nematoda</taxon>
        <taxon>Chromadorea</taxon>
        <taxon>Rhabditida</taxon>
        <taxon>Rhabditina</taxon>
        <taxon>Diplogasteromorpha</taxon>
        <taxon>Diplogasteroidea</taxon>
        <taxon>Neodiplogasteridae</taxon>
        <taxon>Pristionchus</taxon>
    </lineage>
</organism>
<dbReference type="AlphaFoldDB" id="A0AAV5TL83"/>
<evidence type="ECO:0000313" key="3">
    <source>
        <dbReference type="Proteomes" id="UP001432027"/>
    </source>
</evidence>
<dbReference type="PANTHER" id="PTHR46121">
    <property type="entry name" value="STEROIDOGENIC ACUTE REGULATORY PROTEIN-LIKE"/>
    <property type="match status" value="1"/>
</dbReference>
<comment type="caution">
    <text evidence="2">The sequence shown here is derived from an EMBL/GenBank/DDBJ whole genome shotgun (WGS) entry which is preliminary data.</text>
</comment>
<dbReference type="InterPro" id="IPR002913">
    <property type="entry name" value="START_lipid-bd_dom"/>
</dbReference>
<dbReference type="GO" id="GO:0140284">
    <property type="term" value="C:endoplasmic reticulum-endosome membrane contact site"/>
    <property type="evidence" value="ECO:0007669"/>
    <property type="project" value="TreeGrafter"/>
</dbReference>
<protein>
    <recommendedName>
        <fullName evidence="1">START domain-containing protein</fullName>
    </recommendedName>
</protein>
<dbReference type="CDD" id="cd00177">
    <property type="entry name" value="START"/>
    <property type="match status" value="1"/>
</dbReference>
<sequence>MHETWGGIEALSSWNPTMNFAEYLAVLSDNADILYYANNDIMVVTGREFLTPRIYRKTPEGYLMASKSIDLPEAPEKKGKVRANVFLAASRLRPDPSNPRKTLTEVAMCADLKGNLPKQLVESSMPTILSMVTEQNIKHFKELAKYSK</sequence>
<dbReference type="SUPFAM" id="SSF55961">
    <property type="entry name" value="Bet v1-like"/>
    <property type="match status" value="1"/>
</dbReference>
<dbReference type="InterPro" id="IPR051869">
    <property type="entry name" value="STARD3"/>
</dbReference>
<feature type="domain" description="START" evidence="1">
    <location>
        <begin position="1"/>
        <end position="145"/>
    </location>
</feature>
<dbReference type="PANTHER" id="PTHR46121:SF3">
    <property type="entry name" value="STEROIDOGENIC ACUTE REGULATORY-LIKE PROTEIN 1"/>
    <property type="match status" value="1"/>
</dbReference>
<dbReference type="InterPro" id="IPR023393">
    <property type="entry name" value="START-like_dom_sf"/>
</dbReference>